<evidence type="ECO:0000256" key="5">
    <source>
        <dbReference type="SAM" id="Phobius"/>
    </source>
</evidence>
<evidence type="ECO:0000256" key="1">
    <source>
        <dbReference type="ARBA" id="ARBA00004141"/>
    </source>
</evidence>
<evidence type="ECO:0000256" key="3">
    <source>
        <dbReference type="ARBA" id="ARBA00022989"/>
    </source>
</evidence>
<dbReference type="InterPro" id="IPR007016">
    <property type="entry name" value="O-antigen_ligase-rel_domated"/>
</dbReference>
<proteinExistence type="predicted"/>
<feature type="transmembrane region" description="Helical" evidence="5">
    <location>
        <begin position="117"/>
        <end position="136"/>
    </location>
</feature>
<evidence type="ECO:0000313" key="8">
    <source>
        <dbReference type="Proteomes" id="UP000256304"/>
    </source>
</evidence>
<name>A0A3D9Q441_9BACL</name>
<dbReference type="AlphaFoldDB" id="A0A3D9Q441"/>
<evidence type="ECO:0000259" key="6">
    <source>
        <dbReference type="Pfam" id="PF04932"/>
    </source>
</evidence>
<organism evidence="7 8">
    <name type="scientific">Paenibacillus taihuensis</name>
    <dbReference type="NCBI Taxonomy" id="1156355"/>
    <lineage>
        <taxon>Bacteria</taxon>
        <taxon>Bacillati</taxon>
        <taxon>Bacillota</taxon>
        <taxon>Bacilli</taxon>
        <taxon>Bacillales</taxon>
        <taxon>Paenibacillaceae</taxon>
        <taxon>Paenibacillus</taxon>
    </lineage>
</organism>
<feature type="transmembrane region" description="Helical" evidence="5">
    <location>
        <begin position="90"/>
        <end position="110"/>
    </location>
</feature>
<feature type="transmembrane region" description="Helical" evidence="5">
    <location>
        <begin position="361"/>
        <end position="379"/>
    </location>
</feature>
<feature type="transmembrane region" description="Helical" evidence="5">
    <location>
        <begin position="65"/>
        <end position="84"/>
    </location>
</feature>
<keyword evidence="4 5" id="KW-0472">Membrane</keyword>
<keyword evidence="3 5" id="KW-1133">Transmembrane helix</keyword>
<evidence type="ECO:0000256" key="4">
    <source>
        <dbReference type="ARBA" id="ARBA00023136"/>
    </source>
</evidence>
<dbReference type="GO" id="GO:0016020">
    <property type="term" value="C:membrane"/>
    <property type="evidence" value="ECO:0007669"/>
    <property type="project" value="UniProtKB-SubCell"/>
</dbReference>
<sequence>MTNTMAAGKRLVLTDICLAVFVFTIILFSFNPSLSWIPQGCACMVVGSFIFEVTRVEGFKFVMPLPLICYFCFIIYVSLSLIWTDQSVDMMFTLIQLFFISFIMVNIVNYQGHFRSITIGFLAALIVATIDLWGQMGSLVNTNEALRVTSFLGNPNTFAIALTIGMLLAMETLIKKPTTSGRSLGRFILKAACVLLLLLFSYEIVFLTGSRKAMLTVFMLGFMILFRYFLKVKFLQKIIIILIGTGILTELFFLLKESVFFKRLSNIFELLQGKSVNDGSLSERSNMMGDALKLWEAKPITGWGTDQFRYLTDYQTYSHNNFLELLSNNGLIGLILYYSIFIFMLIVAFKQLVSRKEAESHIGFFSVATLLIFIFWDIAHVSYYSKFHWVMLSIIMGITYYLKTKAQAGPPEAVVHT</sequence>
<feature type="domain" description="O-antigen ligase-related" evidence="6">
    <location>
        <begin position="198"/>
        <end position="337"/>
    </location>
</feature>
<dbReference type="Proteomes" id="UP000256304">
    <property type="component" value="Unassembled WGS sequence"/>
</dbReference>
<dbReference type="EMBL" id="QTTN01000053">
    <property type="protein sequence ID" value="REE57513.1"/>
    <property type="molecule type" value="Genomic_DNA"/>
</dbReference>
<dbReference type="InterPro" id="IPR051533">
    <property type="entry name" value="WaaL-like"/>
</dbReference>
<keyword evidence="8" id="KW-1185">Reference proteome</keyword>
<dbReference type="PANTHER" id="PTHR37422">
    <property type="entry name" value="TEICHURONIC ACID BIOSYNTHESIS PROTEIN TUAE"/>
    <property type="match status" value="1"/>
</dbReference>
<gene>
    <name evidence="7" type="ORF">A8990_15323</name>
</gene>
<keyword evidence="2 5" id="KW-0812">Transmembrane</keyword>
<dbReference type="OrthoDB" id="2678449at2"/>
<reference evidence="7 8" key="1">
    <citation type="submission" date="2018-08" db="EMBL/GenBank/DDBJ databases">
        <title>Genomic Encyclopedia of Type Strains, Phase III (KMG-III): the genomes of soil and plant-associated and newly described type strains.</title>
        <authorList>
            <person name="Whitman W."/>
        </authorList>
    </citation>
    <scope>NUCLEOTIDE SEQUENCE [LARGE SCALE GENOMIC DNA]</scope>
    <source>
        <strain evidence="7 8">CGMCC 1.10966</strain>
    </source>
</reference>
<dbReference type="PANTHER" id="PTHR37422:SF13">
    <property type="entry name" value="LIPOPOLYSACCHARIDE BIOSYNTHESIS PROTEIN PA4999-RELATED"/>
    <property type="match status" value="1"/>
</dbReference>
<feature type="transmembrane region" description="Helical" evidence="5">
    <location>
        <begin position="330"/>
        <end position="349"/>
    </location>
</feature>
<evidence type="ECO:0000313" key="7">
    <source>
        <dbReference type="EMBL" id="REE57513.1"/>
    </source>
</evidence>
<evidence type="ECO:0000256" key="2">
    <source>
        <dbReference type="ARBA" id="ARBA00022692"/>
    </source>
</evidence>
<comment type="subcellular location">
    <subcellularLocation>
        <location evidence="1">Membrane</location>
        <topology evidence="1">Multi-pass membrane protein</topology>
    </subcellularLocation>
</comment>
<feature type="transmembrane region" description="Helical" evidence="5">
    <location>
        <begin position="156"/>
        <end position="175"/>
    </location>
</feature>
<dbReference type="GO" id="GO:0016874">
    <property type="term" value="F:ligase activity"/>
    <property type="evidence" value="ECO:0007669"/>
    <property type="project" value="UniProtKB-KW"/>
</dbReference>
<dbReference type="RefSeq" id="WP_116192347.1">
    <property type="nucleotide sequence ID" value="NZ_QTTN01000053.1"/>
</dbReference>
<protein>
    <submittedName>
        <fullName evidence="7">O-antigen ligase</fullName>
    </submittedName>
</protein>
<feature type="transmembrane region" description="Helical" evidence="5">
    <location>
        <begin position="187"/>
        <end position="207"/>
    </location>
</feature>
<keyword evidence="7" id="KW-0436">Ligase</keyword>
<feature type="transmembrane region" description="Helical" evidence="5">
    <location>
        <begin position="237"/>
        <end position="255"/>
    </location>
</feature>
<accession>A0A3D9Q441</accession>
<feature type="transmembrane region" description="Helical" evidence="5">
    <location>
        <begin position="213"/>
        <end position="230"/>
    </location>
</feature>
<feature type="transmembrane region" description="Helical" evidence="5">
    <location>
        <begin position="36"/>
        <end position="53"/>
    </location>
</feature>
<feature type="transmembrane region" description="Helical" evidence="5">
    <location>
        <begin position="12"/>
        <end position="30"/>
    </location>
</feature>
<dbReference type="Pfam" id="PF04932">
    <property type="entry name" value="Wzy_C"/>
    <property type="match status" value="1"/>
</dbReference>
<comment type="caution">
    <text evidence="7">The sequence shown here is derived from an EMBL/GenBank/DDBJ whole genome shotgun (WGS) entry which is preliminary data.</text>
</comment>